<dbReference type="Gene3D" id="1.20.930.10">
    <property type="entry name" value="Conserved domain common to transcription factors TFIIS, elongin A, CRSP70"/>
    <property type="match status" value="1"/>
</dbReference>
<name>A0A5C3R3Q2_9AGAR</name>
<feature type="region of interest" description="Disordered" evidence="6">
    <location>
        <begin position="786"/>
        <end position="830"/>
    </location>
</feature>
<dbReference type="Gene3D" id="4.10.1000.10">
    <property type="entry name" value="Zinc finger, CCCH-type"/>
    <property type="match status" value="1"/>
</dbReference>
<feature type="compositionally biased region" description="Low complexity" evidence="6">
    <location>
        <begin position="57"/>
        <end position="66"/>
    </location>
</feature>
<evidence type="ECO:0000313" key="10">
    <source>
        <dbReference type="Proteomes" id="UP000305067"/>
    </source>
</evidence>
<feature type="region of interest" description="Disordered" evidence="6">
    <location>
        <begin position="244"/>
        <end position="263"/>
    </location>
</feature>
<dbReference type="InterPro" id="IPR000571">
    <property type="entry name" value="Znf_CCCH"/>
</dbReference>
<dbReference type="InterPro" id="IPR035441">
    <property type="entry name" value="TFIIS/LEDGF_dom_sf"/>
</dbReference>
<keyword evidence="3 5" id="KW-0862">Zinc</keyword>
<dbReference type="GO" id="GO:0008270">
    <property type="term" value="F:zinc ion binding"/>
    <property type="evidence" value="ECO:0007669"/>
    <property type="project" value="UniProtKB-KW"/>
</dbReference>
<dbReference type="AlphaFoldDB" id="A0A5C3R3Q2"/>
<dbReference type="SUPFAM" id="SSF47676">
    <property type="entry name" value="Conserved domain common to transcription factors TFIIS, elongin A, CRSP70"/>
    <property type="match status" value="1"/>
</dbReference>
<keyword evidence="2 5" id="KW-0863">Zinc-finger</keyword>
<dbReference type="GO" id="GO:0005634">
    <property type="term" value="C:nucleus"/>
    <property type="evidence" value="ECO:0007669"/>
    <property type="project" value="UniProtKB-SubCell"/>
</dbReference>
<gene>
    <name evidence="9" type="ORF">BDV98DRAFT_560099</name>
</gene>
<keyword evidence="1 5" id="KW-0479">Metal-binding</keyword>
<dbReference type="SMART" id="SM00356">
    <property type="entry name" value="ZnF_C3H1"/>
    <property type="match status" value="1"/>
</dbReference>
<dbReference type="PROSITE" id="PS50103">
    <property type="entry name" value="ZF_C3H1"/>
    <property type="match status" value="1"/>
</dbReference>
<evidence type="ECO:0000256" key="5">
    <source>
        <dbReference type="PROSITE-ProRule" id="PRU00723"/>
    </source>
</evidence>
<feature type="compositionally biased region" description="Gly residues" evidence="6">
    <location>
        <begin position="798"/>
        <end position="824"/>
    </location>
</feature>
<feature type="zinc finger region" description="C3H1-type" evidence="5">
    <location>
        <begin position="829"/>
        <end position="854"/>
    </location>
</feature>
<feature type="region of interest" description="Disordered" evidence="6">
    <location>
        <begin position="1"/>
        <end position="79"/>
    </location>
</feature>
<evidence type="ECO:0000256" key="3">
    <source>
        <dbReference type="ARBA" id="ARBA00022833"/>
    </source>
</evidence>
<dbReference type="PANTHER" id="PTHR46557">
    <property type="entry name" value="SERINE/THREONINE-PROTEIN PHOSPHATASE 1 REGULATORY SUBUNIT 10-RELATED"/>
    <property type="match status" value="1"/>
</dbReference>
<dbReference type="InterPro" id="IPR017923">
    <property type="entry name" value="TFIIS_N"/>
</dbReference>
<dbReference type="Pfam" id="PF08711">
    <property type="entry name" value="Med26"/>
    <property type="match status" value="1"/>
</dbReference>
<feature type="region of interest" description="Disordered" evidence="6">
    <location>
        <begin position="411"/>
        <end position="460"/>
    </location>
</feature>
<dbReference type="PANTHER" id="PTHR46557:SF1">
    <property type="entry name" value="SERINE_THREONINE-PROTEIN PHOSPHATASE 1 REGULATORY SUBUNIT 10"/>
    <property type="match status" value="1"/>
</dbReference>
<dbReference type="PROSITE" id="PS51319">
    <property type="entry name" value="TFIIS_N"/>
    <property type="match status" value="1"/>
</dbReference>
<feature type="domain" description="TFIIS N-terminal" evidence="8">
    <location>
        <begin position="336"/>
        <end position="413"/>
    </location>
</feature>
<dbReference type="Pfam" id="PF00642">
    <property type="entry name" value="zf-CCCH"/>
    <property type="match status" value="1"/>
</dbReference>
<dbReference type="Proteomes" id="UP000305067">
    <property type="component" value="Unassembled WGS sequence"/>
</dbReference>
<keyword evidence="10" id="KW-1185">Reference proteome</keyword>
<dbReference type="GO" id="GO:0072357">
    <property type="term" value="C:PTW/PP1 phosphatase complex"/>
    <property type="evidence" value="ECO:0007669"/>
    <property type="project" value="TreeGrafter"/>
</dbReference>
<evidence type="ECO:0000256" key="2">
    <source>
        <dbReference type="ARBA" id="ARBA00022771"/>
    </source>
</evidence>
<feature type="compositionally biased region" description="Low complexity" evidence="6">
    <location>
        <begin position="434"/>
        <end position="448"/>
    </location>
</feature>
<accession>A0A5C3R3Q2</accession>
<dbReference type="OrthoDB" id="6159439at2759"/>
<evidence type="ECO:0000313" key="9">
    <source>
        <dbReference type="EMBL" id="TFL05464.1"/>
    </source>
</evidence>
<sequence length="854" mass="91287">MEAYDEWVSQLQSHDALASSRTEKHSQQDVVNWSQPAPSTSLAKNGSPAPPPPPSATPSNSDSNTPDVTEFSDLSTTVTPQYYSYPPSYYPTPYPTNGTYGPPSWQQQRPPSLPLSNYSTLNGATSSNHPPQGSMSPQSMVIDPALTTTNGGAPPTASGSVAYPFYARPTQTNYHPSPLSINPSFMHDPEFFQSLEAAARAQGVHSPQIFHALPPSMLSNGPASASGSSVYSSASPFTVPSTATHQMPAAATTPQYSKPTVSPEEKRAQFLASLKPLLVASSFTGGGAVQSLVNKLETYGVQDVDAETRKDILTKIRDGAGNHYFRAFSENPDALEITRSWLKAGTMAKPDSKLVETIMPLLHILDRLPFTTEALRDSKLGKVIKKLAKEPDSAIRDMALNLEQRWRKLAQDAAPVKAEASDDRSKRRKLNDTAAPVVPGKVAPAAKVSGSATQKPTPAVKKEVVTAGAKGVKTDSSFFSAKSKPKLPSFKKAPPIKKDDGSNVSQPSAIDPFQEALKSMGKRKESPVASTTPPLTTQPTPSSPGVGGTKRKANRKSVTWAPGASLVSVKLIERAVYDDDDEEHGTHTLRDLDRDEGAALHKHLFEEVVDWSEPIPLEMPIGLAMHDRGEQSVEKGVQKEREQTALSAVYMNESQIPDSPGEPNLGTIIADDELDKDAKVMITGQEVDSVFWSEPPTAPAPVGATVADLVGQLNAGSVDMPADPNILSAMQSMPPDQIQQLVAQLTQPGSMFASLLGGGAVPGQQQQYPHTAGYSADPAQYGDYSHHQAANGDWSADAGGGYHRGGGRGRGSGPRGRGRGGGQDGFRHGRRKPCMFFQAGRCKYGDQCDFSHEL</sequence>
<organism evidence="9 10">
    <name type="scientific">Pterulicium gracile</name>
    <dbReference type="NCBI Taxonomy" id="1884261"/>
    <lineage>
        <taxon>Eukaryota</taxon>
        <taxon>Fungi</taxon>
        <taxon>Dikarya</taxon>
        <taxon>Basidiomycota</taxon>
        <taxon>Agaricomycotina</taxon>
        <taxon>Agaricomycetes</taxon>
        <taxon>Agaricomycetidae</taxon>
        <taxon>Agaricales</taxon>
        <taxon>Pleurotineae</taxon>
        <taxon>Pterulaceae</taxon>
        <taxon>Pterulicium</taxon>
    </lineage>
</organism>
<comment type="subcellular location">
    <subcellularLocation>
        <location evidence="4">Nucleus</location>
    </subcellularLocation>
</comment>
<evidence type="ECO:0000256" key="1">
    <source>
        <dbReference type="ARBA" id="ARBA00022723"/>
    </source>
</evidence>
<dbReference type="SUPFAM" id="SSF90229">
    <property type="entry name" value="CCCH zinc finger"/>
    <property type="match status" value="1"/>
</dbReference>
<keyword evidence="4" id="KW-0539">Nucleus</keyword>
<reference evidence="9 10" key="1">
    <citation type="journal article" date="2019" name="Nat. Ecol. Evol.">
        <title>Megaphylogeny resolves global patterns of mushroom evolution.</title>
        <authorList>
            <person name="Varga T."/>
            <person name="Krizsan K."/>
            <person name="Foldi C."/>
            <person name="Dima B."/>
            <person name="Sanchez-Garcia M."/>
            <person name="Sanchez-Ramirez S."/>
            <person name="Szollosi G.J."/>
            <person name="Szarkandi J.G."/>
            <person name="Papp V."/>
            <person name="Albert L."/>
            <person name="Andreopoulos W."/>
            <person name="Angelini C."/>
            <person name="Antonin V."/>
            <person name="Barry K.W."/>
            <person name="Bougher N.L."/>
            <person name="Buchanan P."/>
            <person name="Buyck B."/>
            <person name="Bense V."/>
            <person name="Catcheside P."/>
            <person name="Chovatia M."/>
            <person name="Cooper J."/>
            <person name="Damon W."/>
            <person name="Desjardin D."/>
            <person name="Finy P."/>
            <person name="Geml J."/>
            <person name="Haridas S."/>
            <person name="Hughes K."/>
            <person name="Justo A."/>
            <person name="Karasinski D."/>
            <person name="Kautmanova I."/>
            <person name="Kiss B."/>
            <person name="Kocsube S."/>
            <person name="Kotiranta H."/>
            <person name="LaButti K.M."/>
            <person name="Lechner B.E."/>
            <person name="Liimatainen K."/>
            <person name="Lipzen A."/>
            <person name="Lukacs Z."/>
            <person name="Mihaltcheva S."/>
            <person name="Morgado L.N."/>
            <person name="Niskanen T."/>
            <person name="Noordeloos M.E."/>
            <person name="Ohm R.A."/>
            <person name="Ortiz-Santana B."/>
            <person name="Ovrebo C."/>
            <person name="Racz N."/>
            <person name="Riley R."/>
            <person name="Savchenko A."/>
            <person name="Shiryaev A."/>
            <person name="Soop K."/>
            <person name="Spirin V."/>
            <person name="Szebenyi C."/>
            <person name="Tomsovsky M."/>
            <person name="Tulloss R.E."/>
            <person name="Uehling J."/>
            <person name="Grigoriev I.V."/>
            <person name="Vagvolgyi C."/>
            <person name="Papp T."/>
            <person name="Martin F.M."/>
            <person name="Miettinen O."/>
            <person name="Hibbett D.S."/>
            <person name="Nagy L.G."/>
        </authorList>
    </citation>
    <scope>NUCLEOTIDE SEQUENCE [LARGE SCALE GENOMIC DNA]</scope>
    <source>
        <strain evidence="9 10">CBS 309.79</strain>
    </source>
</reference>
<feature type="compositionally biased region" description="Polar residues" evidence="6">
    <location>
        <begin position="28"/>
        <end position="44"/>
    </location>
</feature>
<dbReference type="GO" id="GO:0008157">
    <property type="term" value="F:protein phosphatase 1 binding"/>
    <property type="evidence" value="ECO:0007669"/>
    <property type="project" value="TreeGrafter"/>
</dbReference>
<evidence type="ECO:0000256" key="4">
    <source>
        <dbReference type="PROSITE-ProRule" id="PRU00649"/>
    </source>
</evidence>
<proteinExistence type="predicted"/>
<evidence type="ECO:0000259" key="7">
    <source>
        <dbReference type="PROSITE" id="PS50103"/>
    </source>
</evidence>
<feature type="region of interest" description="Disordered" evidence="6">
    <location>
        <begin position="99"/>
        <end position="155"/>
    </location>
</feature>
<dbReference type="EMBL" id="ML178816">
    <property type="protein sequence ID" value="TFL05464.1"/>
    <property type="molecule type" value="Genomic_DNA"/>
</dbReference>
<evidence type="ECO:0000259" key="8">
    <source>
        <dbReference type="PROSITE" id="PS51319"/>
    </source>
</evidence>
<feature type="compositionally biased region" description="Polar residues" evidence="6">
    <location>
        <begin position="105"/>
        <end position="139"/>
    </location>
</feature>
<evidence type="ECO:0000256" key="6">
    <source>
        <dbReference type="SAM" id="MobiDB-lite"/>
    </source>
</evidence>
<dbReference type="InterPro" id="IPR036855">
    <property type="entry name" value="Znf_CCCH_sf"/>
</dbReference>
<dbReference type="STRING" id="1884261.A0A5C3R3Q2"/>
<feature type="compositionally biased region" description="Low complexity" evidence="6">
    <location>
        <begin position="530"/>
        <end position="544"/>
    </location>
</feature>
<feature type="region of interest" description="Disordered" evidence="6">
    <location>
        <begin position="478"/>
        <end position="557"/>
    </location>
</feature>
<evidence type="ECO:0008006" key="11">
    <source>
        <dbReference type="Google" id="ProtNLM"/>
    </source>
</evidence>
<dbReference type="GO" id="GO:0000785">
    <property type="term" value="C:chromatin"/>
    <property type="evidence" value="ECO:0007669"/>
    <property type="project" value="TreeGrafter"/>
</dbReference>
<feature type="domain" description="C3H1-type" evidence="7">
    <location>
        <begin position="829"/>
        <end position="854"/>
    </location>
</feature>
<protein>
    <recommendedName>
        <fullName evidence="11">Serine/threonine-protein phosphatase 1 regulatory subunit 10</fullName>
    </recommendedName>
</protein>